<evidence type="ECO:0000256" key="1">
    <source>
        <dbReference type="ARBA" id="ARBA00022723"/>
    </source>
</evidence>
<dbReference type="Pfam" id="PF12838">
    <property type="entry name" value="Fer4_7"/>
    <property type="match status" value="1"/>
</dbReference>
<dbReference type="Pfam" id="PF04432">
    <property type="entry name" value="FrhB_FdhB_C"/>
    <property type="match status" value="1"/>
</dbReference>
<dbReference type="InterPro" id="IPR017900">
    <property type="entry name" value="4Fe4S_Fe_S_CS"/>
</dbReference>
<dbReference type="SUPFAM" id="SSF54862">
    <property type="entry name" value="4Fe-4S ferredoxins"/>
    <property type="match status" value="1"/>
</dbReference>
<evidence type="ECO:0000256" key="2">
    <source>
        <dbReference type="ARBA" id="ARBA00023004"/>
    </source>
</evidence>
<dbReference type="PROSITE" id="PS51379">
    <property type="entry name" value="4FE4S_FER_2"/>
    <property type="match status" value="2"/>
</dbReference>
<dbReference type="AlphaFoldDB" id="A0AAX3QW59"/>
<dbReference type="GO" id="GO:0051536">
    <property type="term" value="F:iron-sulfur cluster binding"/>
    <property type="evidence" value="ECO:0007669"/>
    <property type="project" value="UniProtKB-KW"/>
</dbReference>
<dbReference type="PANTHER" id="PTHR43193:SF2">
    <property type="entry name" value="POLYFERREDOXIN PROTEIN FWDF"/>
    <property type="match status" value="1"/>
</dbReference>
<organism evidence="5 6">
    <name type="scientific">Parabacteroides distasonis</name>
    <dbReference type="NCBI Taxonomy" id="823"/>
    <lineage>
        <taxon>Bacteria</taxon>
        <taxon>Pseudomonadati</taxon>
        <taxon>Bacteroidota</taxon>
        <taxon>Bacteroidia</taxon>
        <taxon>Bacteroidales</taxon>
        <taxon>Tannerellaceae</taxon>
        <taxon>Parabacteroides</taxon>
    </lineage>
</organism>
<keyword evidence="2" id="KW-0408">Iron</keyword>
<dbReference type="InterPro" id="IPR007516">
    <property type="entry name" value="Co_F420_Hydgase/DH_bsu_N"/>
</dbReference>
<proteinExistence type="predicted"/>
<dbReference type="PANTHER" id="PTHR43193">
    <property type="match status" value="1"/>
</dbReference>
<feature type="domain" description="4Fe-4S ferredoxin-type" evidence="4">
    <location>
        <begin position="1"/>
        <end position="30"/>
    </location>
</feature>
<reference evidence="5" key="1">
    <citation type="submission" date="2023-03" db="EMBL/GenBank/DDBJ databases">
        <title>Parabacteroides distasonis, a bacteria resistant against UC.</title>
        <authorList>
            <person name="Dai W."/>
        </authorList>
    </citation>
    <scope>NUCLEOTIDE SEQUENCE</scope>
    <source>
        <strain evidence="5">F1-28</strain>
    </source>
</reference>
<evidence type="ECO:0000313" key="6">
    <source>
        <dbReference type="Proteomes" id="UP001221009"/>
    </source>
</evidence>
<dbReference type="Gene3D" id="3.30.70.20">
    <property type="match status" value="1"/>
</dbReference>
<keyword evidence="1" id="KW-0479">Metal-binding</keyword>
<name>A0AAX3QW59_PARDI</name>
<sequence>MVDIKEKNECCGCNACVQRCPESCITMREDNEGFSYPEVDREVCIDCGLCEKVCPVIHQGDKRKPLAVYAVKHKDDKIRLSSSSGGAFTALAESVIDEDGVVFGAKFDEDWSVFHDYTDTKEGLAAFRGSKYVQSRIGDSFKKAEYFLKAGRKVLFSGTPCQIAGLKRFLRKEYDNLLTVDFICHGVPSPGVWREYLKEETARQCGGKNSVLSHPNIKERDARIESISFRDKRLGWKKFSFALTLSVPIGHGVKNTVLLSEPLNKNIFLRGFLTNLYLRPSCHACPAKSFKSGSDITISDFWGGQSIIPEWNDDKGISVMFLHKEIKSVGNNSLFLKKLETYKQRSLFRSAKKTIRRKFYFSLRDSVSVKVRLLEKPVVLNRKLKVVIYQIAKSFGIVKIYKLMNQK</sequence>
<dbReference type="InterPro" id="IPR017896">
    <property type="entry name" value="4Fe4S_Fe-S-bd"/>
</dbReference>
<evidence type="ECO:0000313" key="5">
    <source>
        <dbReference type="EMBL" id="WET65035.1"/>
    </source>
</evidence>
<protein>
    <submittedName>
        <fullName evidence="5">Coenzyme F420 hydrogenase/dehydrogenase, beta subunit C-terminal domain</fullName>
    </submittedName>
</protein>
<dbReference type="Pfam" id="PF04422">
    <property type="entry name" value="FrhB_FdhB_N"/>
    <property type="match status" value="1"/>
</dbReference>
<dbReference type="InterPro" id="IPR052977">
    <property type="entry name" value="Polyferredoxin-like_ET"/>
</dbReference>
<dbReference type="GO" id="GO:0046872">
    <property type="term" value="F:metal ion binding"/>
    <property type="evidence" value="ECO:0007669"/>
    <property type="project" value="UniProtKB-KW"/>
</dbReference>
<dbReference type="RefSeq" id="WP_276507638.1">
    <property type="nucleotide sequence ID" value="NZ_CP120353.1"/>
</dbReference>
<gene>
    <name evidence="5" type="ORF">P2T59_03405</name>
</gene>
<dbReference type="Proteomes" id="UP001221009">
    <property type="component" value="Chromosome"/>
</dbReference>
<dbReference type="InterPro" id="IPR007525">
    <property type="entry name" value="FrhB_FdhB_C"/>
</dbReference>
<dbReference type="PROSITE" id="PS00198">
    <property type="entry name" value="4FE4S_FER_1"/>
    <property type="match status" value="2"/>
</dbReference>
<evidence type="ECO:0000259" key="4">
    <source>
        <dbReference type="PROSITE" id="PS51379"/>
    </source>
</evidence>
<keyword evidence="3" id="KW-0411">Iron-sulfur</keyword>
<dbReference type="EMBL" id="CP120353">
    <property type="protein sequence ID" value="WET65035.1"/>
    <property type="molecule type" value="Genomic_DNA"/>
</dbReference>
<evidence type="ECO:0000256" key="3">
    <source>
        <dbReference type="ARBA" id="ARBA00023014"/>
    </source>
</evidence>
<accession>A0AAX3QW59</accession>
<feature type="domain" description="4Fe-4S ferredoxin-type" evidence="4">
    <location>
        <begin position="35"/>
        <end position="62"/>
    </location>
</feature>